<evidence type="ECO:0000313" key="5">
    <source>
        <dbReference type="EMBL" id="MBC5652535.1"/>
    </source>
</evidence>
<dbReference type="InterPro" id="IPR005650">
    <property type="entry name" value="BlaI_family"/>
</dbReference>
<dbReference type="Pfam" id="PF03965">
    <property type="entry name" value="Penicillinase_R"/>
    <property type="match status" value="1"/>
</dbReference>
<proteinExistence type="inferred from homology"/>
<reference evidence="5 6" key="1">
    <citation type="submission" date="2020-08" db="EMBL/GenBank/DDBJ databases">
        <title>Genome public.</title>
        <authorList>
            <person name="Liu C."/>
            <person name="Sun Q."/>
        </authorList>
    </citation>
    <scope>NUCLEOTIDE SEQUENCE [LARGE SCALE GENOMIC DNA]</scope>
    <source>
        <strain evidence="5 6">BX17</strain>
    </source>
</reference>
<dbReference type="EMBL" id="JACOOT010000038">
    <property type="protein sequence ID" value="MBC5652535.1"/>
    <property type="molecule type" value="Genomic_DNA"/>
</dbReference>
<dbReference type="AlphaFoldDB" id="A0A8I0DS47"/>
<keyword evidence="3" id="KW-0238">DNA-binding</keyword>
<gene>
    <name evidence="5" type="ORF">H8S54_15855</name>
</gene>
<dbReference type="PIRSF" id="PIRSF019455">
    <property type="entry name" value="CopR_AtkY"/>
    <property type="match status" value="1"/>
</dbReference>
<evidence type="ECO:0000256" key="4">
    <source>
        <dbReference type="ARBA" id="ARBA00023163"/>
    </source>
</evidence>
<protein>
    <submittedName>
        <fullName evidence="5">BlaI/MecI/CopY family transcriptional regulator</fullName>
    </submittedName>
</protein>
<dbReference type="Proteomes" id="UP000652847">
    <property type="component" value="Unassembled WGS sequence"/>
</dbReference>
<keyword evidence="6" id="KW-1185">Reference proteome</keyword>
<dbReference type="GO" id="GO:0045892">
    <property type="term" value="P:negative regulation of DNA-templated transcription"/>
    <property type="evidence" value="ECO:0007669"/>
    <property type="project" value="InterPro"/>
</dbReference>
<sequence>MKKTINRLPDSELDIMLVLWKYEPPMTRIEIERVVNEKKALAPTTILSLLTRLEKKNFVKVTKQGKMNLYTPLISQEEYQQSESKSVLEKLYGNSLKKFVASLYQGKKMNQDDIKELHDFLEELEDKEEDL</sequence>
<evidence type="ECO:0000256" key="1">
    <source>
        <dbReference type="ARBA" id="ARBA00011046"/>
    </source>
</evidence>
<dbReference type="GO" id="GO:0003677">
    <property type="term" value="F:DNA binding"/>
    <property type="evidence" value="ECO:0007669"/>
    <property type="project" value="UniProtKB-KW"/>
</dbReference>
<dbReference type="RefSeq" id="WP_021926047.1">
    <property type="nucleotide sequence ID" value="NZ_JACOOT010000038.1"/>
</dbReference>
<evidence type="ECO:0000256" key="3">
    <source>
        <dbReference type="ARBA" id="ARBA00023125"/>
    </source>
</evidence>
<evidence type="ECO:0000256" key="2">
    <source>
        <dbReference type="ARBA" id="ARBA00023015"/>
    </source>
</evidence>
<comment type="caution">
    <text evidence="5">The sequence shown here is derived from an EMBL/GenBank/DDBJ whole genome shotgun (WGS) entry which is preliminary data.</text>
</comment>
<evidence type="ECO:0000313" key="6">
    <source>
        <dbReference type="Proteomes" id="UP000652847"/>
    </source>
</evidence>
<dbReference type="InterPro" id="IPR036388">
    <property type="entry name" value="WH-like_DNA-bd_sf"/>
</dbReference>
<dbReference type="Gene3D" id="1.10.10.10">
    <property type="entry name" value="Winged helix-like DNA-binding domain superfamily/Winged helix DNA-binding domain"/>
    <property type="match status" value="1"/>
</dbReference>
<organism evidence="5 6">
    <name type="scientific">Blautia segnis</name>
    <dbReference type="NCBI Taxonomy" id="2763030"/>
    <lineage>
        <taxon>Bacteria</taxon>
        <taxon>Bacillati</taxon>
        <taxon>Bacillota</taxon>
        <taxon>Clostridia</taxon>
        <taxon>Lachnospirales</taxon>
        <taxon>Lachnospiraceae</taxon>
        <taxon>Blautia</taxon>
    </lineage>
</organism>
<dbReference type="Gene3D" id="1.10.4040.10">
    <property type="entry name" value="Penicillinase repressor domain"/>
    <property type="match status" value="1"/>
</dbReference>
<comment type="similarity">
    <text evidence="1">Belongs to the BlaI transcriptional regulatory family.</text>
</comment>
<accession>A0A8I0DS47</accession>
<keyword evidence="4" id="KW-0804">Transcription</keyword>
<dbReference type="SUPFAM" id="SSF46785">
    <property type="entry name" value="Winged helix' DNA-binding domain"/>
    <property type="match status" value="1"/>
</dbReference>
<dbReference type="InterPro" id="IPR036390">
    <property type="entry name" value="WH_DNA-bd_sf"/>
</dbReference>
<name>A0A8I0DS47_9FIRM</name>
<keyword evidence="2" id="KW-0805">Transcription regulation</keyword>